<reference evidence="2 3" key="1">
    <citation type="journal article" date="2003" name="Nature">
        <title>The genome of a motile marine Synechococcus.</title>
        <authorList>
            <person name="Palenik B."/>
            <person name="Brahamsha B."/>
            <person name="Larimer F."/>
            <person name="Land M."/>
            <person name="Hauser L."/>
            <person name="Chain P."/>
            <person name="Lamerdin J."/>
            <person name="Regala W."/>
            <person name="Allen E.A."/>
            <person name="McCarren J."/>
            <person name="Paulsen I."/>
            <person name="Dufresne A."/>
            <person name="Partensky F."/>
            <person name="Webb E."/>
            <person name="Waterbury J."/>
        </authorList>
    </citation>
    <scope>NUCLEOTIDE SEQUENCE [LARGE SCALE GENOMIC DNA]</scope>
    <source>
        <strain evidence="2 3">WH8102</strain>
    </source>
</reference>
<dbReference type="SUPFAM" id="SSF56300">
    <property type="entry name" value="Metallo-dependent phosphatases"/>
    <property type="match status" value="1"/>
</dbReference>
<keyword evidence="3" id="KW-1185">Reference proteome</keyword>
<gene>
    <name evidence="2" type="ordered locus">SYNW1315</name>
</gene>
<dbReference type="EMBL" id="BX569692">
    <property type="protein sequence ID" value="CAE07830.1"/>
    <property type="molecule type" value="Genomic_DNA"/>
</dbReference>
<evidence type="ECO:0000259" key="1">
    <source>
        <dbReference type="Pfam" id="PF00149"/>
    </source>
</evidence>
<dbReference type="PANTHER" id="PTHR35769">
    <property type="entry name" value="CALCINEURIN-LIKE METALLO-PHOSPHOESTERASE SUPERFAMILY PROTEIN"/>
    <property type="match status" value="1"/>
</dbReference>
<sequence length="285" mass="31201">MTHLRLAIAGDLHGAWGAEDERLLNQLRPDAVLFVGDLSDGDLRLTRRIRSLPHPKAVILGNHDRGRDRSGGVLRQQLTLLDGVHCAWQRLRLDPLPLSIVGGRPCSSGGGFQLSKAVEAVYGPVSLEESAQRIATAAAEVPADQPLVVMAHCGPTGLGSDPASPCGRDWKIPALDWGDQDLALAIDRIARHRVPDLVVFGHMHHQLKRGSGLRQSLLRDRRGTAYLNAACVPRSGRDTGNKLLLHLSWAEFEGPALTHLSHRWYQPDGQLMHEELLPQQEPLAC</sequence>
<accession>Q7U6M3</accession>
<dbReference type="InterPro" id="IPR027629">
    <property type="entry name" value="DevT-like"/>
</dbReference>
<dbReference type="InterPro" id="IPR004843">
    <property type="entry name" value="Calcineurin-like_PHP"/>
</dbReference>
<dbReference type="RefSeq" id="WP_011128179.1">
    <property type="nucleotide sequence ID" value="NC_005070.1"/>
</dbReference>
<feature type="domain" description="Calcineurin-like phosphoesterase" evidence="1">
    <location>
        <begin position="4"/>
        <end position="205"/>
    </location>
</feature>
<dbReference type="NCBIfam" id="TIGR04168">
    <property type="entry name" value="TIGR04168 family protein"/>
    <property type="match status" value="1"/>
</dbReference>
<dbReference type="CDD" id="cd07397">
    <property type="entry name" value="MPP_NostocDevT-like"/>
    <property type="match status" value="1"/>
</dbReference>
<evidence type="ECO:0000313" key="3">
    <source>
        <dbReference type="Proteomes" id="UP000001422"/>
    </source>
</evidence>
<dbReference type="Gene3D" id="3.60.21.10">
    <property type="match status" value="1"/>
</dbReference>
<evidence type="ECO:0000313" key="2">
    <source>
        <dbReference type="EMBL" id="CAE07830.1"/>
    </source>
</evidence>
<protein>
    <submittedName>
        <fullName evidence="2">Transcripton factor</fullName>
    </submittedName>
</protein>
<dbReference type="Pfam" id="PF00149">
    <property type="entry name" value="Metallophos"/>
    <property type="match status" value="1"/>
</dbReference>
<dbReference type="KEGG" id="syw:SYNW1315"/>
<dbReference type="STRING" id="84588.SYNW1315"/>
<dbReference type="InterPro" id="IPR029052">
    <property type="entry name" value="Metallo-depent_PP-like"/>
</dbReference>
<dbReference type="AlphaFoldDB" id="Q7U6M3"/>
<dbReference type="eggNOG" id="COG1409">
    <property type="taxonomic scope" value="Bacteria"/>
</dbReference>
<dbReference type="HOGENOM" id="CLU_053780_0_0_3"/>
<name>Q7U6M3_PARMW</name>
<dbReference type="GO" id="GO:0016787">
    <property type="term" value="F:hydrolase activity"/>
    <property type="evidence" value="ECO:0007669"/>
    <property type="project" value="InterPro"/>
</dbReference>
<organism evidence="2 3">
    <name type="scientific">Parasynechococcus marenigrum (strain WH8102)</name>
    <dbReference type="NCBI Taxonomy" id="84588"/>
    <lineage>
        <taxon>Bacteria</taxon>
        <taxon>Bacillati</taxon>
        <taxon>Cyanobacteriota</taxon>
        <taxon>Cyanophyceae</taxon>
        <taxon>Synechococcales</taxon>
        <taxon>Prochlorococcaceae</taxon>
        <taxon>Parasynechococcus</taxon>
        <taxon>Parasynechococcus marenigrum</taxon>
    </lineage>
</organism>
<dbReference type="PANTHER" id="PTHR35769:SF2">
    <property type="entry name" value="CALCINEURIN-LIKE METALLO-PHOSPHOESTERASE SUPERFAMILY PROTEIN"/>
    <property type="match status" value="1"/>
</dbReference>
<proteinExistence type="predicted"/>
<dbReference type="Proteomes" id="UP000001422">
    <property type="component" value="Chromosome"/>
</dbReference>